<dbReference type="VEuPathDB" id="AmoebaDB:NAEGRDRAFT_51332"/>
<accession>D2VPX6</accession>
<dbReference type="Proteomes" id="UP000006671">
    <property type="component" value="Unassembled WGS sequence"/>
</dbReference>
<sequence length="518" mass="60022">MQTPLTHKLSLTSFNTERRELPTLENSNLINESSFQILSNFIANCPPQTEEKMDGYGEALPGEGHDALNYGLNGCLMRVNGALRNYQILNNVPLQTFFSYYMYEDGKDSNDEILRNDKEMIDLFKGGIVEYVDWFCCSTETSQSSRSEIRISKLSGDYFHFVQSNAFGIGTRTFETDQYFALHLVDSKETCSTIPLIEFKSFCGIQEGFVHQAKIEDIRKSSKIPSEWSMEKFVRFLMLCSNSLHHNIKEWEQVDTFQTILTGRNVSIITDLQIEQETIMIYREEDDYYEQFSEEERNLVGYNLNHGNLFKEQLSGQSVIEKVLETFRKNENSNELTFLLNLQQTIHNLCVKATFIEKPDNSPVLQRISGQLYNFKNCNSFVIEIGEYVNNYRAHAEAICNVNGKEIPLQLDSSTVNGYTFERFNLRIKNSQQVLIEIIRTPEVSNIEIIDPQFKQDLLGELSQDVTDMEFAGLLYHCLKKTNLYITYSSSFHTSGNKHGYHDVFEENTIFQNRKMFW</sequence>
<dbReference type="RefSeq" id="XP_002673945.1">
    <property type="nucleotide sequence ID" value="XM_002673899.1"/>
</dbReference>
<name>D2VPX6_NAEGR</name>
<proteinExistence type="predicted"/>
<dbReference type="InParanoid" id="D2VPX6"/>
<dbReference type="AlphaFoldDB" id="D2VPX6"/>
<reference evidence="1 2" key="1">
    <citation type="journal article" date="2010" name="Cell">
        <title>The genome of Naegleria gruberi illuminates early eukaryotic versatility.</title>
        <authorList>
            <person name="Fritz-Laylin L.K."/>
            <person name="Prochnik S.E."/>
            <person name="Ginger M.L."/>
            <person name="Dacks J.B."/>
            <person name="Carpenter M.L."/>
            <person name="Field M.C."/>
            <person name="Kuo A."/>
            <person name="Paredez A."/>
            <person name="Chapman J."/>
            <person name="Pham J."/>
            <person name="Shu S."/>
            <person name="Neupane R."/>
            <person name="Cipriano M."/>
            <person name="Mancuso J."/>
            <person name="Tu H."/>
            <person name="Salamov A."/>
            <person name="Lindquist E."/>
            <person name="Shapiro H."/>
            <person name="Lucas S."/>
            <person name="Grigoriev I.V."/>
            <person name="Cande W.Z."/>
            <person name="Fulton C."/>
            <person name="Rokhsar D.S."/>
            <person name="Dawson S.C."/>
        </authorList>
    </citation>
    <scope>NUCLEOTIDE SEQUENCE [LARGE SCALE GENOMIC DNA]</scope>
    <source>
        <strain evidence="1 2">NEG-M</strain>
    </source>
</reference>
<protein>
    <submittedName>
        <fullName evidence="1">Predicted protein</fullName>
    </submittedName>
</protein>
<keyword evidence="2" id="KW-1185">Reference proteome</keyword>
<dbReference type="EMBL" id="GG738887">
    <property type="protein sequence ID" value="EFC41201.1"/>
    <property type="molecule type" value="Genomic_DNA"/>
</dbReference>
<dbReference type="GeneID" id="8856030"/>
<evidence type="ECO:0000313" key="2">
    <source>
        <dbReference type="Proteomes" id="UP000006671"/>
    </source>
</evidence>
<evidence type="ECO:0000313" key="1">
    <source>
        <dbReference type="EMBL" id="EFC41201.1"/>
    </source>
</evidence>
<organism evidence="2">
    <name type="scientific">Naegleria gruberi</name>
    <name type="common">Amoeba</name>
    <dbReference type="NCBI Taxonomy" id="5762"/>
    <lineage>
        <taxon>Eukaryota</taxon>
        <taxon>Discoba</taxon>
        <taxon>Heterolobosea</taxon>
        <taxon>Tetramitia</taxon>
        <taxon>Eutetramitia</taxon>
        <taxon>Vahlkampfiidae</taxon>
        <taxon>Naegleria</taxon>
    </lineage>
</organism>
<gene>
    <name evidence="1" type="ORF">NAEGRDRAFT_51332</name>
</gene>
<dbReference type="KEGG" id="ngr:NAEGRDRAFT_51332"/>